<evidence type="ECO:0000256" key="4">
    <source>
        <dbReference type="ARBA" id="ARBA00022989"/>
    </source>
</evidence>
<dbReference type="AlphaFoldDB" id="A0A151P450"/>
<dbReference type="InterPro" id="IPR008253">
    <property type="entry name" value="Marvel"/>
</dbReference>
<feature type="transmembrane region" description="Helical" evidence="7">
    <location>
        <begin position="353"/>
        <end position="369"/>
    </location>
</feature>
<proteinExistence type="inferred from homology"/>
<reference evidence="9 10" key="1">
    <citation type="journal article" date="2012" name="Genome Biol.">
        <title>Sequencing three crocodilian genomes to illuminate the evolution of archosaurs and amniotes.</title>
        <authorList>
            <person name="St John J.A."/>
            <person name="Braun E.L."/>
            <person name="Isberg S.R."/>
            <person name="Miles L.G."/>
            <person name="Chong A.Y."/>
            <person name="Gongora J."/>
            <person name="Dalzell P."/>
            <person name="Moran C."/>
            <person name="Bed'hom B."/>
            <person name="Abzhanov A."/>
            <person name="Burgess S.C."/>
            <person name="Cooksey A.M."/>
            <person name="Castoe T.A."/>
            <person name="Crawford N.G."/>
            <person name="Densmore L.D."/>
            <person name="Drew J.C."/>
            <person name="Edwards S.V."/>
            <person name="Faircloth B.C."/>
            <person name="Fujita M.K."/>
            <person name="Greenwold M.J."/>
            <person name="Hoffmann F.G."/>
            <person name="Howard J.M."/>
            <person name="Iguchi T."/>
            <person name="Janes D.E."/>
            <person name="Khan S.Y."/>
            <person name="Kohno S."/>
            <person name="de Koning A.J."/>
            <person name="Lance S.L."/>
            <person name="McCarthy F.M."/>
            <person name="McCormack J.E."/>
            <person name="Merchant M.E."/>
            <person name="Peterson D.G."/>
            <person name="Pollock D.D."/>
            <person name="Pourmand N."/>
            <person name="Raney B.J."/>
            <person name="Roessler K.A."/>
            <person name="Sanford J.R."/>
            <person name="Sawyer R.H."/>
            <person name="Schmidt C.J."/>
            <person name="Triplett E.W."/>
            <person name="Tuberville T.D."/>
            <person name="Venegas-Anaya M."/>
            <person name="Howard J.T."/>
            <person name="Jarvis E.D."/>
            <person name="Guillette L.J.Jr."/>
            <person name="Glenn T.C."/>
            <person name="Green R.E."/>
            <person name="Ray D.A."/>
        </authorList>
    </citation>
    <scope>NUCLEOTIDE SEQUENCE [LARGE SCALE GENOMIC DNA]</scope>
    <source>
        <strain evidence="9">KSC_2009_1</strain>
    </source>
</reference>
<dbReference type="PROSITE" id="PS51225">
    <property type="entry name" value="MARVEL"/>
    <property type="match status" value="1"/>
</dbReference>
<dbReference type="GO" id="GO:0030672">
    <property type="term" value="C:synaptic vesicle membrane"/>
    <property type="evidence" value="ECO:0007669"/>
    <property type="project" value="TreeGrafter"/>
</dbReference>
<evidence type="ECO:0000256" key="7">
    <source>
        <dbReference type="RuleBase" id="RU310713"/>
    </source>
</evidence>
<evidence type="ECO:0000313" key="10">
    <source>
        <dbReference type="Proteomes" id="UP000050525"/>
    </source>
</evidence>
<keyword evidence="10" id="KW-1185">Reference proteome</keyword>
<dbReference type="Pfam" id="PF07810">
    <property type="entry name" value="TMC"/>
    <property type="match status" value="1"/>
</dbReference>
<accession>A0A151P450</accession>
<dbReference type="STRING" id="8496.A0A151P450"/>
<feature type="transmembrane region" description="Helical" evidence="7">
    <location>
        <begin position="279"/>
        <end position="301"/>
    </location>
</feature>
<evidence type="ECO:0000256" key="5">
    <source>
        <dbReference type="ARBA" id="ARBA00023136"/>
    </source>
</evidence>
<evidence type="ECO:0000256" key="1">
    <source>
        <dbReference type="ARBA" id="ARBA00004141"/>
    </source>
</evidence>
<feature type="transmembrane region" description="Helical" evidence="7">
    <location>
        <begin position="313"/>
        <end position="341"/>
    </location>
</feature>
<evidence type="ECO:0000313" key="9">
    <source>
        <dbReference type="EMBL" id="KYO43836.1"/>
    </source>
</evidence>
<keyword evidence="4 7" id="KW-1133">Transmembrane helix</keyword>
<comment type="caution">
    <text evidence="9">The sequence shown here is derived from an EMBL/GenBank/DDBJ whole genome shotgun (WGS) entry which is preliminary data.</text>
</comment>
<dbReference type="Proteomes" id="UP000050525">
    <property type="component" value="Unassembled WGS sequence"/>
</dbReference>
<keyword evidence="5 6" id="KW-0472">Membrane</keyword>
<feature type="transmembrane region" description="Helical" evidence="7">
    <location>
        <begin position="51"/>
        <end position="80"/>
    </location>
</feature>
<dbReference type="eggNOG" id="KOG4016">
    <property type="taxonomic scope" value="Eukaryota"/>
</dbReference>
<comment type="similarity">
    <text evidence="2">Belongs to the synaptogyrin family.</text>
</comment>
<dbReference type="GO" id="GO:0031594">
    <property type="term" value="C:neuromuscular junction"/>
    <property type="evidence" value="ECO:0007669"/>
    <property type="project" value="TreeGrafter"/>
</dbReference>
<evidence type="ECO:0000259" key="8">
    <source>
        <dbReference type="PROSITE" id="PS51225"/>
    </source>
</evidence>
<dbReference type="PANTHER" id="PTHR10838:SF19">
    <property type="entry name" value="SYNAPTOGYRIN-2 LIKE PROTEIN-RELATED"/>
    <property type="match status" value="1"/>
</dbReference>
<comment type="similarity">
    <text evidence="7">Belongs to the TMC family.</text>
</comment>
<gene>
    <name evidence="9" type="primary">TMC8</name>
    <name evidence="9" type="ORF">Y1Q_0012425</name>
</gene>
<feature type="transmembrane region" description="Helical" evidence="7">
    <location>
        <begin position="101"/>
        <end position="122"/>
    </location>
</feature>
<feature type="transmembrane region" description="Helical" evidence="7">
    <location>
        <begin position="174"/>
        <end position="191"/>
    </location>
</feature>
<dbReference type="InterPro" id="IPR012496">
    <property type="entry name" value="TMC_dom"/>
</dbReference>
<dbReference type="Pfam" id="PF01284">
    <property type="entry name" value="MARVEL"/>
    <property type="match status" value="1"/>
</dbReference>
<feature type="domain" description="MARVEL" evidence="8">
    <location>
        <begin position="229"/>
        <end position="370"/>
    </location>
</feature>
<protein>
    <recommendedName>
        <fullName evidence="7">Transmembrane channel-like protein</fullName>
    </recommendedName>
</protein>
<evidence type="ECO:0000256" key="3">
    <source>
        <dbReference type="ARBA" id="ARBA00022692"/>
    </source>
</evidence>
<name>A0A151P450_ALLMI</name>
<sequence>MYKLTVFSFLITLGDTFLISLPRRRIAEQVQHAWLQKEEFLVPQNILGTVAAQTVVWLGIFYCPLLPLLNGTFIFLTFYLKKYTVLQNCRPAKRLFRASSSTFFFQFVLLLGLAMAAGSLTYGITRIRPSKTCGLFANYSAAWKVVPKAVETRLPRAAQQVLNYLTSDAFSCPFIILLSLILTMCVSQARVNKQAIKELKRQLMQRVKEKWGLVGELAKLLEEPMASGSHLAGDRAEPVAAQVFALIVFSCIIGEGYTNKPRSSELFCVFNHNQDACRYGVGIGVLGFLACVFFLLVDFYFPQISNVTDRKYLVLADLAFSGIWTFLWFVGFCFLTNQWAWTKPTDVLVGSDSARAAIVFSFFSVFSWLE</sequence>
<evidence type="ECO:0000256" key="6">
    <source>
        <dbReference type="PROSITE-ProRule" id="PRU00581"/>
    </source>
</evidence>
<comment type="subcellular location">
    <subcellularLocation>
        <location evidence="1 7">Membrane</location>
        <topology evidence="1 7">Multi-pass membrane protein</topology>
    </subcellularLocation>
</comment>
<evidence type="ECO:0000256" key="2">
    <source>
        <dbReference type="ARBA" id="ARBA00010252"/>
    </source>
</evidence>
<keyword evidence="3 6" id="KW-0812">Transmembrane</keyword>
<organism evidence="9 10">
    <name type="scientific">Alligator mississippiensis</name>
    <name type="common">American alligator</name>
    <dbReference type="NCBI Taxonomy" id="8496"/>
    <lineage>
        <taxon>Eukaryota</taxon>
        <taxon>Metazoa</taxon>
        <taxon>Chordata</taxon>
        <taxon>Craniata</taxon>
        <taxon>Vertebrata</taxon>
        <taxon>Euteleostomi</taxon>
        <taxon>Archelosauria</taxon>
        <taxon>Archosauria</taxon>
        <taxon>Crocodylia</taxon>
        <taxon>Alligatoridae</taxon>
        <taxon>Alligatorinae</taxon>
        <taxon>Alligator</taxon>
    </lineage>
</organism>
<dbReference type="PANTHER" id="PTHR10838">
    <property type="entry name" value="SYNAPTOGYRIN"/>
    <property type="match status" value="1"/>
</dbReference>
<dbReference type="EMBL" id="AKHW03001068">
    <property type="protein sequence ID" value="KYO43836.1"/>
    <property type="molecule type" value="Genomic_DNA"/>
</dbReference>
<dbReference type="InterPro" id="IPR016579">
    <property type="entry name" value="Synaptogyrin"/>
</dbReference>